<dbReference type="STRING" id="1161919.EPIR_3678"/>
<reference evidence="2 3" key="1">
    <citation type="journal article" date="2013" name="Syst. Appl. Microbiol.">
        <title>Phylogenetic position and virulence apparatus of the pear flower necrosis pathogen Erwinia piriflorinigrans CFBP 5888T as assessed by comparative genomics.</title>
        <authorList>
            <person name="Smits T.H."/>
            <person name="Rezzonico F."/>
            <person name="Lopez M.M."/>
            <person name="Blom J."/>
            <person name="Goesmann A."/>
            <person name="Frey J.E."/>
            <person name="Duffy B."/>
        </authorList>
    </citation>
    <scope>NUCLEOTIDE SEQUENCE [LARGE SCALE GENOMIC DNA]</scope>
    <source>
        <strain evidence="3">CFBP5888</strain>
    </source>
</reference>
<evidence type="ECO:0000256" key="1">
    <source>
        <dbReference type="ARBA" id="ARBA00022649"/>
    </source>
</evidence>
<dbReference type="InterPro" id="IPR052747">
    <property type="entry name" value="TA_system_RelE_toxin"/>
</dbReference>
<evidence type="ECO:0000313" key="3">
    <source>
        <dbReference type="Proteomes" id="UP000018217"/>
    </source>
</evidence>
<organism evidence="2 3">
    <name type="scientific">Erwinia piriflorinigrans CFBP 5888</name>
    <dbReference type="NCBI Taxonomy" id="1161919"/>
    <lineage>
        <taxon>Bacteria</taxon>
        <taxon>Pseudomonadati</taxon>
        <taxon>Pseudomonadota</taxon>
        <taxon>Gammaproteobacteria</taxon>
        <taxon>Enterobacterales</taxon>
        <taxon>Erwiniaceae</taxon>
        <taxon>Erwinia</taxon>
    </lineage>
</organism>
<dbReference type="OrthoDB" id="5570653at2"/>
<dbReference type="Gene3D" id="3.30.2310.20">
    <property type="entry name" value="RelE-like"/>
    <property type="match status" value="1"/>
</dbReference>
<dbReference type="PANTHER" id="PTHR38813">
    <property type="match status" value="1"/>
</dbReference>
<accession>V5ZDE4</accession>
<evidence type="ECO:0000313" key="2">
    <source>
        <dbReference type="EMBL" id="CCG89041.1"/>
    </source>
</evidence>
<dbReference type="AlphaFoldDB" id="V5ZDE4"/>
<dbReference type="InterPro" id="IPR007712">
    <property type="entry name" value="RelE/ParE_toxin"/>
</dbReference>
<sequence>MARIAWTKSAAKQLLKIDTRYRKPITQKVSELTSFPDVNLDLKKLFGNGGDYRLRVGDYRIIFNLIDGEPVVIEITRIARRTSKTW</sequence>
<keyword evidence="1" id="KW-1277">Toxin-antitoxin system</keyword>
<comment type="caution">
    <text evidence="2">The sequence shown here is derived from an EMBL/GenBank/DDBJ whole genome shotgun (WGS) entry which is preliminary data.</text>
</comment>
<dbReference type="RefSeq" id="WP_023656769.1">
    <property type="nucleotide sequence ID" value="NZ_CAHS01000023.1"/>
</dbReference>
<dbReference type="Pfam" id="PF05016">
    <property type="entry name" value="ParE_toxin"/>
    <property type="match status" value="1"/>
</dbReference>
<protein>
    <submittedName>
        <fullName evidence="2">Plasmid stabilization system</fullName>
    </submittedName>
</protein>
<dbReference type="EMBL" id="CAHS01000023">
    <property type="protein sequence ID" value="CCG89041.1"/>
    <property type="molecule type" value="Genomic_DNA"/>
</dbReference>
<keyword evidence="3" id="KW-1185">Reference proteome</keyword>
<dbReference type="SUPFAM" id="SSF143011">
    <property type="entry name" value="RelE-like"/>
    <property type="match status" value="1"/>
</dbReference>
<name>V5ZDE4_9GAMM</name>
<dbReference type="PANTHER" id="PTHR38813:SF1">
    <property type="entry name" value="TOXIN RELE1-RELATED"/>
    <property type="match status" value="1"/>
</dbReference>
<dbReference type="InterPro" id="IPR035093">
    <property type="entry name" value="RelE/ParE_toxin_dom_sf"/>
</dbReference>
<gene>
    <name evidence="2" type="primary">relE</name>
    <name evidence="2" type="ORF">EPIR_3678</name>
</gene>
<proteinExistence type="predicted"/>
<dbReference type="Proteomes" id="UP000018217">
    <property type="component" value="Unassembled WGS sequence"/>
</dbReference>